<protein>
    <submittedName>
        <fullName evidence="2">Putative nitroreductase</fullName>
    </submittedName>
</protein>
<dbReference type="Pfam" id="PF14512">
    <property type="entry name" value="TM1586_NiRdase"/>
    <property type="match status" value="1"/>
</dbReference>
<evidence type="ECO:0000259" key="1">
    <source>
        <dbReference type="Pfam" id="PF14512"/>
    </source>
</evidence>
<dbReference type="PANTHER" id="PTHR23026">
    <property type="entry name" value="NADPH NITROREDUCTASE"/>
    <property type="match status" value="1"/>
</dbReference>
<gene>
    <name evidence="2" type="ORF">EV209_1221</name>
</gene>
<dbReference type="InterPro" id="IPR050627">
    <property type="entry name" value="Nitroreductase/BluB"/>
</dbReference>
<dbReference type="Gene3D" id="3.40.109.10">
    <property type="entry name" value="NADH Oxidase"/>
    <property type="match status" value="1"/>
</dbReference>
<dbReference type="AlphaFoldDB" id="A0A4V2F8E0"/>
<dbReference type="SUPFAM" id="SSF55469">
    <property type="entry name" value="FMN-dependent nitroreductase-like"/>
    <property type="match status" value="2"/>
</dbReference>
<sequence length="257" mass="30090">MEQYEAIFYRRSVRHFSKDPLPERLLDNLKKYMMQVMPLYRSEPFRILLVDRKEQPGAVSGPGRVEAPYYLAFFGQDTMLGRCSAGYLAEQLTLYLASREVGTCYQGLARLKEQPPETQPELKLLFLVAFGISEETFREPEEASRLSLEKLAACKDKLSEESRTILRAARMAPSSMNSQPWRFVVYRNRIHLFARKERLGLKTLERMRDVNMGIVLYHMMLAAEELWLTADLQVSELISERSWKNNEYILTLYWKNL</sequence>
<dbReference type="RefSeq" id="WP_130433988.1">
    <property type="nucleotide sequence ID" value="NZ_SGXF01000001.1"/>
</dbReference>
<dbReference type="GO" id="GO:0016491">
    <property type="term" value="F:oxidoreductase activity"/>
    <property type="evidence" value="ECO:0007669"/>
    <property type="project" value="InterPro"/>
</dbReference>
<evidence type="ECO:0000313" key="2">
    <source>
        <dbReference type="EMBL" id="RZT03087.1"/>
    </source>
</evidence>
<dbReference type="PANTHER" id="PTHR23026:SF123">
    <property type="entry name" value="NAD(P)H NITROREDUCTASE RV3131-RELATED"/>
    <property type="match status" value="1"/>
</dbReference>
<accession>A0A4V2F8E0</accession>
<dbReference type="Gene3D" id="3.40.109.30">
    <property type="entry name" value="putative nitroreductase (tm1586), domain 2"/>
    <property type="match status" value="1"/>
</dbReference>
<name>A0A4V2F8E0_9FIRM</name>
<dbReference type="OrthoDB" id="9814075at2"/>
<evidence type="ECO:0000313" key="3">
    <source>
        <dbReference type="Proteomes" id="UP000292927"/>
    </source>
</evidence>
<proteinExistence type="predicted"/>
<organism evidence="2 3">
    <name type="scientific">Cuneatibacter caecimuris</name>
    <dbReference type="NCBI Taxonomy" id="1796618"/>
    <lineage>
        <taxon>Bacteria</taxon>
        <taxon>Bacillati</taxon>
        <taxon>Bacillota</taxon>
        <taxon>Clostridia</taxon>
        <taxon>Lachnospirales</taxon>
        <taxon>Lachnospiraceae</taxon>
        <taxon>Cuneatibacter</taxon>
    </lineage>
</organism>
<reference evidence="2 3" key="1">
    <citation type="submission" date="2019-02" db="EMBL/GenBank/DDBJ databases">
        <title>Genomic Encyclopedia of Type Strains, Phase IV (KMG-IV): sequencing the most valuable type-strain genomes for metagenomic binning, comparative biology and taxonomic classification.</title>
        <authorList>
            <person name="Goeker M."/>
        </authorList>
    </citation>
    <scope>NUCLEOTIDE SEQUENCE [LARGE SCALE GENOMIC DNA]</scope>
    <source>
        <strain evidence="2 3">DSM 29486</strain>
    </source>
</reference>
<feature type="domain" description="Putative nitroreductase TM1586" evidence="1">
    <location>
        <begin position="4"/>
        <end position="223"/>
    </location>
</feature>
<dbReference type="EMBL" id="SGXF01000001">
    <property type="protein sequence ID" value="RZT03087.1"/>
    <property type="molecule type" value="Genomic_DNA"/>
</dbReference>
<comment type="caution">
    <text evidence="2">The sequence shown here is derived from an EMBL/GenBank/DDBJ whole genome shotgun (WGS) entry which is preliminary data.</text>
</comment>
<dbReference type="Proteomes" id="UP000292927">
    <property type="component" value="Unassembled WGS sequence"/>
</dbReference>
<dbReference type="InterPro" id="IPR029478">
    <property type="entry name" value="TM1586_NiRdase"/>
</dbReference>
<keyword evidence="3" id="KW-1185">Reference proteome</keyword>
<dbReference type="InterPro" id="IPR000415">
    <property type="entry name" value="Nitroreductase-like"/>
</dbReference>